<proteinExistence type="predicted"/>
<dbReference type="RefSeq" id="WP_069458305.1">
    <property type="nucleotide sequence ID" value="NZ_LYBW01000056.1"/>
</dbReference>
<evidence type="ECO:0000313" key="3">
    <source>
        <dbReference type="Proteomes" id="UP000094342"/>
    </source>
</evidence>
<feature type="transmembrane region" description="Helical" evidence="1">
    <location>
        <begin position="70"/>
        <end position="90"/>
    </location>
</feature>
<organism evidence="2 3">
    <name type="scientific">Sinorhizobium alkalisoli</name>
    <dbReference type="NCBI Taxonomy" id="1752398"/>
    <lineage>
        <taxon>Bacteria</taxon>
        <taxon>Pseudomonadati</taxon>
        <taxon>Pseudomonadota</taxon>
        <taxon>Alphaproteobacteria</taxon>
        <taxon>Hyphomicrobiales</taxon>
        <taxon>Rhizobiaceae</taxon>
        <taxon>Sinorhizobium/Ensifer group</taxon>
        <taxon>Sinorhizobium</taxon>
    </lineage>
</organism>
<keyword evidence="3" id="KW-1185">Reference proteome</keyword>
<feature type="transmembrane region" description="Helical" evidence="1">
    <location>
        <begin position="7"/>
        <end position="30"/>
    </location>
</feature>
<name>A0A1E3VCM5_9HYPH</name>
<dbReference type="Proteomes" id="UP000094342">
    <property type="component" value="Unassembled WGS sequence"/>
</dbReference>
<evidence type="ECO:0000313" key="2">
    <source>
        <dbReference type="EMBL" id="ODR91197.1"/>
    </source>
</evidence>
<accession>A0A1E3VCM5</accession>
<keyword evidence="1" id="KW-1133">Transmembrane helix</keyword>
<dbReference type="EMBL" id="LYBW01000056">
    <property type="protein sequence ID" value="ODR91197.1"/>
    <property type="molecule type" value="Genomic_DNA"/>
</dbReference>
<protein>
    <submittedName>
        <fullName evidence="2">Uncharacterized protein</fullName>
    </submittedName>
</protein>
<feature type="transmembrane region" description="Helical" evidence="1">
    <location>
        <begin position="36"/>
        <end position="58"/>
    </location>
</feature>
<keyword evidence="1" id="KW-0472">Membrane</keyword>
<gene>
    <name evidence="2" type="ORF">A8M32_10265</name>
</gene>
<dbReference type="AlphaFoldDB" id="A0A1E3VCM5"/>
<feature type="transmembrane region" description="Helical" evidence="1">
    <location>
        <begin position="102"/>
        <end position="123"/>
    </location>
</feature>
<comment type="caution">
    <text evidence="2">The sequence shown here is derived from an EMBL/GenBank/DDBJ whole genome shotgun (WGS) entry which is preliminary data.</text>
</comment>
<sequence>MRAIRLGTLYFAAVFMVGFVLGTIRTLVLIPRLGGLGAVAVELPVILTAAWIICGWFLRGSTLTLSEAAGTGAVAFVLLMLTEVALSAVLWHRTITEHLALYTNPADLLGLAGQIAYASFPLIRR</sequence>
<dbReference type="OrthoDB" id="7877055at2"/>
<reference evidence="3" key="1">
    <citation type="submission" date="2016-05" db="EMBL/GenBank/DDBJ databases">
        <authorList>
            <person name="Li Y."/>
        </authorList>
    </citation>
    <scope>NUCLEOTIDE SEQUENCE [LARGE SCALE GENOMIC DNA]</scope>
    <source>
        <strain evidence="3">YIC4027</strain>
    </source>
</reference>
<keyword evidence="1" id="KW-0812">Transmembrane</keyword>
<evidence type="ECO:0000256" key="1">
    <source>
        <dbReference type="SAM" id="Phobius"/>
    </source>
</evidence>